<gene>
    <name evidence="2" type="ORF">AABB31_01055</name>
</gene>
<keyword evidence="1" id="KW-1133">Transmembrane helix</keyword>
<proteinExistence type="predicted"/>
<evidence type="ECO:0000313" key="3">
    <source>
        <dbReference type="Proteomes" id="UP001470809"/>
    </source>
</evidence>
<geneLocation type="plasmid" evidence="2 3">
    <name>pSS1-5</name>
</geneLocation>
<sequence>MRNILRLYLAVIAVTALIFVPALPFLHLDDPSHWGVLGFAATAFLLLSPASDYWPRPRLHTILTVFVIALPVIYVANSLRWNGGLTGLSVELAGLVIWCSLAIAALRRPVLLPIGIALHAIWDAAHFGHVDYVPDWYIIACIAADLGLAGYLFARFSMTSTAYPNGNDLIQASLETSAPAPKASVVPDREAC</sequence>
<keyword evidence="3" id="KW-1185">Reference proteome</keyword>
<feature type="transmembrane region" description="Helical" evidence="1">
    <location>
        <begin position="136"/>
        <end position="154"/>
    </location>
</feature>
<feature type="transmembrane region" description="Helical" evidence="1">
    <location>
        <begin position="85"/>
        <end position="103"/>
    </location>
</feature>
<feature type="transmembrane region" description="Helical" evidence="1">
    <location>
        <begin position="7"/>
        <end position="26"/>
    </location>
</feature>
<name>A0AAN0M6V8_9RHOB</name>
<keyword evidence="1" id="KW-0812">Transmembrane</keyword>
<protein>
    <submittedName>
        <fullName evidence="2">Uncharacterized protein</fullName>
    </submittedName>
</protein>
<reference evidence="2 3" key="2">
    <citation type="submission" date="2024-08" db="EMBL/GenBank/DDBJ databases">
        <title>Phylogenomic analyses of a clade within the roseobacter group suggest taxonomic reassignments of species of the genera Aestuariivita, Citreicella, Loktanella, Nautella, Pelagibaca, Ruegeria, Thalassobius, Thiobacimonas and Tropicibacter, and the proposal o.</title>
        <authorList>
            <person name="Jeon C.O."/>
        </authorList>
    </citation>
    <scope>NUCLEOTIDE SEQUENCE [LARGE SCALE GENOMIC DNA]</scope>
    <source>
        <strain evidence="2 3">SS1-5</strain>
        <plasmid evidence="2 3">pSS1-5</plasmid>
    </source>
</reference>
<dbReference type="KEGG" id="yrh:AABB31_01055"/>
<evidence type="ECO:0000313" key="2">
    <source>
        <dbReference type="EMBL" id="WZU65728.1"/>
    </source>
</evidence>
<dbReference type="AlphaFoldDB" id="A0AAN0M6V8"/>
<dbReference type="EMBL" id="CP151764">
    <property type="protein sequence ID" value="WZU65728.1"/>
    <property type="molecule type" value="Genomic_DNA"/>
</dbReference>
<reference evidence="3" key="1">
    <citation type="submission" date="2024-04" db="EMBL/GenBank/DDBJ databases">
        <title>Phylogenomic analyses of a clade within the roseobacter group suggest taxonomic reassignments of species of the genera Aestuariivita, Citreicella, Loktanella, Nautella, Pelagibaca, Ruegeria, Thalassobius, Thiobacimonas and Tropicibacter, and the proposal o.</title>
        <authorList>
            <person name="Jeon C.O."/>
        </authorList>
    </citation>
    <scope>NUCLEOTIDE SEQUENCE [LARGE SCALE GENOMIC DNA]</scope>
    <source>
        <strain evidence="3">SS1-5</strain>
        <plasmid evidence="3">pSS1-5</plasmid>
    </source>
</reference>
<feature type="transmembrane region" description="Helical" evidence="1">
    <location>
        <begin position="62"/>
        <end position="79"/>
    </location>
</feature>
<dbReference type="Proteomes" id="UP001470809">
    <property type="component" value="Plasmid pSS1-5"/>
</dbReference>
<evidence type="ECO:0000256" key="1">
    <source>
        <dbReference type="SAM" id="Phobius"/>
    </source>
</evidence>
<keyword evidence="1" id="KW-0472">Membrane</keyword>
<dbReference type="RefSeq" id="WP_342075062.1">
    <property type="nucleotide sequence ID" value="NZ_CP151764.2"/>
</dbReference>
<accession>A0AAN0M6V8</accession>
<organism evidence="2 3">
    <name type="scientific">Yoonia rhodophyticola</name>
    <dbReference type="NCBI Taxonomy" id="3137370"/>
    <lineage>
        <taxon>Bacteria</taxon>
        <taxon>Pseudomonadati</taxon>
        <taxon>Pseudomonadota</taxon>
        <taxon>Alphaproteobacteria</taxon>
        <taxon>Rhodobacterales</taxon>
        <taxon>Paracoccaceae</taxon>
        <taxon>Yoonia</taxon>
    </lineage>
</organism>
<keyword evidence="2" id="KW-0614">Plasmid</keyword>